<keyword evidence="3" id="KW-1185">Reference proteome</keyword>
<evidence type="ECO:0000313" key="3">
    <source>
        <dbReference type="Proteomes" id="UP000308707"/>
    </source>
</evidence>
<sequence>MSFAPNLLLAGLLIGIGATLTMDLWALLLKRAFRIPSLSYCLVGRWLGHMPAGTFKHTNIGAAPPKPRECAVGWVAHYLIGAIFAVALLALAPAEWSQRPTLWPALVFGIATVAVPFLIMQPSFGFGIAASKTPNPRQARLKSLATHAVFGVGLYASALALSRLW</sequence>
<keyword evidence="1" id="KW-0812">Transmembrane</keyword>
<gene>
    <name evidence="2" type="ORF">FCE95_11200</name>
</gene>
<dbReference type="AlphaFoldDB" id="A0A4U5JPC5"/>
<feature type="transmembrane region" description="Helical" evidence="1">
    <location>
        <begin position="102"/>
        <end position="120"/>
    </location>
</feature>
<reference evidence="2 3" key="1">
    <citation type="submission" date="2019-04" db="EMBL/GenBank/DDBJ databases">
        <title>Reference strain of H23.</title>
        <authorList>
            <person name="Luo X."/>
        </authorList>
    </citation>
    <scope>NUCLEOTIDE SEQUENCE [LARGE SCALE GENOMIC DNA]</scope>
    <source>
        <strain evidence="2 3">H23</strain>
    </source>
</reference>
<dbReference type="InterPro" id="IPR021329">
    <property type="entry name" value="DUF2938"/>
</dbReference>
<feature type="transmembrane region" description="Helical" evidence="1">
    <location>
        <begin position="75"/>
        <end position="96"/>
    </location>
</feature>
<evidence type="ECO:0000256" key="1">
    <source>
        <dbReference type="SAM" id="Phobius"/>
    </source>
</evidence>
<dbReference type="OrthoDB" id="9812539at2"/>
<comment type="caution">
    <text evidence="2">The sequence shown here is derived from an EMBL/GenBank/DDBJ whole genome shotgun (WGS) entry which is preliminary data.</text>
</comment>
<dbReference type="Proteomes" id="UP000308707">
    <property type="component" value="Unassembled WGS sequence"/>
</dbReference>
<name>A0A4U5JPC5_9GAMM</name>
<organism evidence="2 3">
    <name type="scientific">Luteimonas gilva</name>
    <dbReference type="NCBI Taxonomy" id="2572684"/>
    <lineage>
        <taxon>Bacteria</taxon>
        <taxon>Pseudomonadati</taxon>
        <taxon>Pseudomonadota</taxon>
        <taxon>Gammaproteobacteria</taxon>
        <taxon>Lysobacterales</taxon>
        <taxon>Lysobacteraceae</taxon>
        <taxon>Luteimonas</taxon>
    </lineage>
</organism>
<accession>A0A4U5JPC5</accession>
<proteinExistence type="predicted"/>
<dbReference type="EMBL" id="SZUA01000002">
    <property type="protein sequence ID" value="TKR30666.1"/>
    <property type="molecule type" value="Genomic_DNA"/>
</dbReference>
<dbReference type="Pfam" id="PF11158">
    <property type="entry name" value="DUF2938"/>
    <property type="match status" value="1"/>
</dbReference>
<dbReference type="RefSeq" id="WP_137267097.1">
    <property type="nucleotide sequence ID" value="NZ_SZUA01000002.1"/>
</dbReference>
<evidence type="ECO:0000313" key="2">
    <source>
        <dbReference type="EMBL" id="TKR30666.1"/>
    </source>
</evidence>
<feature type="transmembrane region" description="Helical" evidence="1">
    <location>
        <begin position="6"/>
        <end position="29"/>
    </location>
</feature>
<keyword evidence="1" id="KW-1133">Transmembrane helix</keyword>
<feature type="transmembrane region" description="Helical" evidence="1">
    <location>
        <begin position="141"/>
        <end position="161"/>
    </location>
</feature>
<keyword evidence="1" id="KW-0472">Membrane</keyword>
<protein>
    <submittedName>
        <fullName evidence="2">DUF2938 domain-containing protein</fullName>
    </submittedName>
</protein>